<evidence type="ECO:0000256" key="2">
    <source>
        <dbReference type="PROSITE-ProRule" id="PRU00176"/>
    </source>
</evidence>
<evidence type="ECO:0000313" key="5">
    <source>
        <dbReference type="Proteomes" id="UP000614601"/>
    </source>
</evidence>
<dbReference type="Proteomes" id="UP000614601">
    <property type="component" value="Unassembled WGS sequence"/>
</dbReference>
<organism evidence="4 5">
    <name type="scientific">Bursaphelenchus okinawaensis</name>
    <dbReference type="NCBI Taxonomy" id="465554"/>
    <lineage>
        <taxon>Eukaryota</taxon>
        <taxon>Metazoa</taxon>
        <taxon>Ecdysozoa</taxon>
        <taxon>Nematoda</taxon>
        <taxon>Chromadorea</taxon>
        <taxon>Rhabditida</taxon>
        <taxon>Tylenchina</taxon>
        <taxon>Tylenchomorpha</taxon>
        <taxon>Aphelenchoidea</taxon>
        <taxon>Aphelenchoididae</taxon>
        <taxon>Bursaphelenchus</taxon>
    </lineage>
</organism>
<dbReference type="EMBL" id="CAJFDH010000001">
    <property type="protein sequence ID" value="CAD5207106.1"/>
    <property type="molecule type" value="Genomic_DNA"/>
</dbReference>
<keyword evidence="1 2" id="KW-0694">RNA-binding</keyword>
<proteinExistence type="predicted"/>
<dbReference type="Pfam" id="PF00076">
    <property type="entry name" value="RRM_1"/>
    <property type="match status" value="1"/>
</dbReference>
<evidence type="ECO:0000313" key="4">
    <source>
        <dbReference type="EMBL" id="CAD5207106.1"/>
    </source>
</evidence>
<dbReference type="PANTHER" id="PTHR23236:SF12">
    <property type="entry name" value="EUKARYOTIC INITIATION FACTOR 4B-RELATED"/>
    <property type="match status" value="1"/>
</dbReference>
<evidence type="ECO:0000256" key="1">
    <source>
        <dbReference type="ARBA" id="ARBA00022884"/>
    </source>
</evidence>
<dbReference type="PROSITE" id="PS50102">
    <property type="entry name" value="RRM"/>
    <property type="match status" value="1"/>
</dbReference>
<dbReference type="InterPro" id="IPR012677">
    <property type="entry name" value="Nucleotide-bd_a/b_plait_sf"/>
</dbReference>
<dbReference type="AlphaFoldDB" id="A0A811JV14"/>
<dbReference type="PANTHER" id="PTHR23236">
    <property type="entry name" value="EUKARYOTIC TRANSLATION INITIATION FACTOR 4B/4H"/>
    <property type="match status" value="1"/>
</dbReference>
<protein>
    <recommendedName>
        <fullName evidence="3">RRM domain-containing protein</fullName>
    </recommendedName>
</protein>
<dbReference type="Proteomes" id="UP000783686">
    <property type="component" value="Unassembled WGS sequence"/>
</dbReference>
<dbReference type="EMBL" id="CAJFCW020000001">
    <property type="protein sequence ID" value="CAG9084361.1"/>
    <property type="molecule type" value="Genomic_DNA"/>
</dbReference>
<name>A0A811JV14_9BILA</name>
<evidence type="ECO:0000259" key="3">
    <source>
        <dbReference type="PROSITE" id="PS50102"/>
    </source>
</evidence>
<gene>
    <name evidence="4" type="ORF">BOKJ2_LOCUS1790</name>
</gene>
<dbReference type="GO" id="GO:0008143">
    <property type="term" value="F:poly(A) binding"/>
    <property type="evidence" value="ECO:0007669"/>
    <property type="project" value="TreeGrafter"/>
</dbReference>
<keyword evidence="5" id="KW-1185">Reference proteome</keyword>
<dbReference type="InterPro" id="IPR000504">
    <property type="entry name" value="RRM_dom"/>
</dbReference>
<dbReference type="GO" id="GO:0005634">
    <property type="term" value="C:nucleus"/>
    <property type="evidence" value="ECO:0007669"/>
    <property type="project" value="TreeGrafter"/>
</dbReference>
<dbReference type="Gene3D" id="3.30.70.330">
    <property type="match status" value="1"/>
</dbReference>
<dbReference type="SUPFAM" id="SSF54928">
    <property type="entry name" value="RNA-binding domain, RBD"/>
    <property type="match status" value="1"/>
</dbReference>
<dbReference type="OrthoDB" id="4726at2759"/>
<sequence>MSEELKEEVSLDSEEKEVKMDVPEIGDIGLRLKQIEEEAQKIRDLQNSTERFDPAATAGSNPQLNLSLEEKQAKDIRSVFVGNVDYSATPENLEEHFRGCGPIERVTILADKFSGNPKGFAYIEFTEVDGKQNALALNESLFLGRQIKVTEKRTNKPGISTTNRPPRGRGRVRTVVRRGRGFQPY</sequence>
<reference evidence="4" key="1">
    <citation type="submission" date="2020-09" db="EMBL/GenBank/DDBJ databases">
        <authorList>
            <person name="Kikuchi T."/>
        </authorList>
    </citation>
    <scope>NUCLEOTIDE SEQUENCE</scope>
    <source>
        <strain evidence="4">SH1</strain>
    </source>
</reference>
<accession>A0A811JV14</accession>
<dbReference type="InterPro" id="IPR035979">
    <property type="entry name" value="RBD_domain_sf"/>
</dbReference>
<dbReference type="SMART" id="SM00360">
    <property type="entry name" value="RRM"/>
    <property type="match status" value="1"/>
</dbReference>
<comment type="caution">
    <text evidence="4">The sequence shown here is derived from an EMBL/GenBank/DDBJ whole genome shotgun (WGS) entry which is preliminary data.</text>
</comment>
<feature type="domain" description="RRM" evidence="3">
    <location>
        <begin position="77"/>
        <end position="154"/>
    </location>
</feature>